<feature type="transmembrane region" description="Helical" evidence="1">
    <location>
        <begin position="16"/>
        <end position="36"/>
    </location>
</feature>
<sequence>MDSAALNYLSKLPGTLPISFSLDGYLAFLYAAKFLLQHPNNQDRATYVKGLC</sequence>
<gene>
    <name evidence="2" type="ORF">E5L68_001680</name>
</gene>
<keyword evidence="1" id="KW-1133">Transmembrane helix</keyword>
<dbReference type="Proteomes" id="UP001517367">
    <property type="component" value="Unassembled WGS sequence"/>
</dbReference>
<protein>
    <submittedName>
        <fullName evidence="2">Uncharacterized protein</fullName>
    </submittedName>
</protein>
<evidence type="ECO:0000313" key="3">
    <source>
        <dbReference type="Proteomes" id="UP001517367"/>
    </source>
</evidence>
<dbReference type="RefSeq" id="WP_171046881.1">
    <property type="nucleotide sequence ID" value="NZ_SRMP02000001.1"/>
</dbReference>
<evidence type="ECO:0000256" key="1">
    <source>
        <dbReference type="SAM" id="Phobius"/>
    </source>
</evidence>
<organism evidence="2 3">
    <name type="scientific">Pedobacter helvus</name>
    <dbReference type="NCBI Taxonomy" id="2563444"/>
    <lineage>
        <taxon>Bacteria</taxon>
        <taxon>Pseudomonadati</taxon>
        <taxon>Bacteroidota</taxon>
        <taxon>Sphingobacteriia</taxon>
        <taxon>Sphingobacteriales</taxon>
        <taxon>Sphingobacteriaceae</taxon>
        <taxon>Pedobacter</taxon>
    </lineage>
</organism>
<evidence type="ECO:0000313" key="2">
    <source>
        <dbReference type="EMBL" id="MFN0290080.1"/>
    </source>
</evidence>
<keyword evidence="1" id="KW-0812">Transmembrane</keyword>
<dbReference type="EMBL" id="SRMP02000001">
    <property type="protein sequence ID" value="MFN0290080.1"/>
    <property type="molecule type" value="Genomic_DNA"/>
</dbReference>
<name>A0ABW9JDR4_9SPHI</name>
<reference evidence="2 3" key="1">
    <citation type="submission" date="2024-12" db="EMBL/GenBank/DDBJ databases">
        <authorList>
            <person name="Hu S."/>
        </authorList>
    </citation>
    <scope>NUCLEOTIDE SEQUENCE [LARGE SCALE GENOMIC DNA]</scope>
    <source>
        <strain evidence="2 3">P-25</strain>
    </source>
</reference>
<keyword evidence="1" id="KW-0472">Membrane</keyword>
<keyword evidence="3" id="KW-1185">Reference proteome</keyword>
<proteinExistence type="predicted"/>
<accession>A0ABW9JDR4</accession>
<comment type="caution">
    <text evidence="2">The sequence shown here is derived from an EMBL/GenBank/DDBJ whole genome shotgun (WGS) entry which is preliminary data.</text>
</comment>